<evidence type="ECO:0000259" key="13">
    <source>
        <dbReference type="PROSITE" id="PS00028"/>
    </source>
</evidence>
<dbReference type="SUPFAM" id="SSF52540">
    <property type="entry name" value="P-loop containing nucleoside triphosphate hydrolases"/>
    <property type="match status" value="1"/>
</dbReference>
<dbReference type="InterPro" id="IPR027417">
    <property type="entry name" value="P-loop_NTPase"/>
</dbReference>
<dbReference type="GO" id="GO:0003723">
    <property type="term" value="F:RNA binding"/>
    <property type="evidence" value="ECO:0007669"/>
    <property type="project" value="UniProtKB-KW"/>
</dbReference>
<evidence type="ECO:0000256" key="6">
    <source>
        <dbReference type="ARBA" id="ARBA00022801"/>
    </source>
</evidence>
<dbReference type="Pfam" id="PF13086">
    <property type="entry name" value="AAA_11"/>
    <property type="match status" value="2"/>
</dbReference>
<dbReference type="InterPro" id="IPR014001">
    <property type="entry name" value="Helicase_ATP-bd"/>
</dbReference>
<evidence type="ECO:0000256" key="2">
    <source>
        <dbReference type="ARBA" id="ARBA00005601"/>
    </source>
</evidence>
<evidence type="ECO:0000313" key="14">
    <source>
        <dbReference type="EMBL" id="CAH0546603.1"/>
    </source>
</evidence>
<keyword evidence="9" id="KW-0694">RNA-binding</keyword>
<dbReference type="InterPro" id="IPR049080">
    <property type="entry name" value="MOV-10-like_beta-barrel"/>
</dbReference>
<evidence type="ECO:0000256" key="8">
    <source>
        <dbReference type="ARBA" id="ARBA00022840"/>
    </source>
</evidence>
<evidence type="ECO:0000256" key="12">
    <source>
        <dbReference type="ARBA" id="ARBA00048432"/>
    </source>
</evidence>
<keyword evidence="7" id="KW-0347">Helicase</keyword>
<comment type="catalytic activity">
    <reaction evidence="11">
        <text>ATP + H2O = ADP + phosphate + H(+)</text>
        <dbReference type="Rhea" id="RHEA:13065"/>
        <dbReference type="ChEBI" id="CHEBI:15377"/>
        <dbReference type="ChEBI" id="CHEBI:15378"/>
        <dbReference type="ChEBI" id="CHEBI:30616"/>
        <dbReference type="ChEBI" id="CHEBI:43474"/>
        <dbReference type="ChEBI" id="CHEBI:456216"/>
        <dbReference type="EC" id="3.6.4.13"/>
    </reaction>
</comment>
<reference evidence="14" key="1">
    <citation type="submission" date="2021-12" db="EMBL/GenBank/DDBJ databases">
        <authorList>
            <person name="King R."/>
        </authorList>
    </citation>
    <scope>NUCLEOTIDE SEQUENCE</scope>
</reference>
<dbReference type="EMBL" id="OV121132">
    <property type="protein sequence ID" value="CAH0546603.1"/>
    <property type="molecule type" value="Genomic_DNA"/>
</dbReference>
<dbReference type="InterPro" id="IPR041677">
    <property type="entry name" value="DNA2/NAM7_AAA_11"/>
</dbReference>
<dbReference type="AlphaFoldDB" id="A0A9P0FBZ1"/>
<keyword evidence="5" id="KW-0547">Nucleotide-binding</keyword>
<dbReference type="GO" id="GO:0031047">
    <property type="term" value="P:regulatory ncRNA-mediated gene silencing"/>
    <property type="evidence" value="ECO:0007669"/>
    <property type="project" value="UniProtKB-KW"/>
</dbReference>
<dbReference type="CDD" id="cd18808">
    <property type="entry name" value="SF1_C_Upf1"/>
    <property type="match status" value="1"/>
</dbReference>
<dbReference type="Pfam" id="PF21634">
    <property type="entry name" value="MOV-10_beta-barrel"/>
    <property type="match status" value="1"/>
</dbReference>
<dbReference type="InterPro" id="IPR049079">
    <property type="entry name" value="Mov-10_helical"/>
</dbReference>
<dbReference type="Pfam" id="PF21635">
    <property type="entry name" value="Mov-10_helical"/>
    <property type="match status" value="1"/>
</dbReference>
<dbReference type="EC" id="3.6.4.13" evidence="3"/>
<dbReference type="GO" id="GO:0005524">
    <property type="term" value="F:ATP binding"/>
    <property type="evidence" value="ECO:0007669"/>
    <property type="project" value="UniProtKB-KW"/>
</dbReference>
<dbReference type="GO" id="GO:0003678">
    <property type="term" value="F:DNA helicase activity"/>
    <property type="evidence" value="ECO:0007669"/>
    <property type="project" value="UniProtKB-EC"/>
</dbReference>
<keyword evidence="15" id="KW-1185">Reference proteome</keyword>
<proteinExistence type="inferred from homology"/>
<dbReference type="Pfam" id="PF13087">
    <property type="entry name" value="AAA_12"/>
    <property type="match status" value="1"/>
</dbReference>
<evidence type="ECO:0000256" key="5">
    <source>
        <dbReference type="ARBA" id="ARBA00022741"/>
    </source>
</evidence>
<keyword evidence="8" id="KW-0067">ATP-binding</keyword>
<dbReference type="Proteomes" id="UP001154078">
    <property type="component" value="Chromosome 1"/>
</dbReference>
<dbReference type="InterPro" id="IPR041679">
    <property type="entry name" value="DNA2/NAM7-like_C"/>
</dbReference>
<accession>A0A9P0FBZ1</accession>
<dbReference type="GO" id="GO:0016787">
    <property type="term" value="F:hydrolase activity"/>
    <property type="evidence" value="ECO:0007669"/>
    <property type="project" value="UniProtKB-KW"/>
</dbReference>
<comment type="subcellular location">
    <subcellularLocation>
        <location evidence="1">Cytoplasm</location>
        <location evidence="1">Cytoplasmic ribonucleoprotein granule</location>
    </subcellularLocation>
</comment>
<dbReference type="InterPro" id="IPR013087">
    <property type="entry name" value="Znf_C2H2_type"/>
</dbReference>
<evidence type="ECO:0000256" key="1">
    <source>
        <dbReference type="ARBA" id="ARBA00004331"/>
    </source>
</evidence>
<feature type="domain" description="C2H2-type" evidence="13">
    <location>
        <begin position="98"/>
        <end position="120"/>
    </location>
</feature>
<dbReference type="SMART" id="SM00487">
    <property type="entry name" value="DEXDc"/>
    <property type="match status" value="1"/>
</dbReference>
<evidence type="ECO:0000256" key="3">
    <source>
        <dbReference type="ARBA" id="ARBA00012552"/>
    </source>
</evidence>
<dbReference type="Gene3D" id="3.40.50.300">
    <property type="entry name" value="P-loop containing nucleotide triphosphate hydrolases"/>
    <property type="match status" value="2"/>
</dbReference>
<dbReference type="OrthoDB" id="6513042at2759"/>
<dbReference type="PANTHER" id="PTHR45418:SF1">
    <property type="entry name" value="CANCER_TESTIS ANTIGEN 55"/>
    <property type="match status" value="1"/>
</dbReference>
<gene>
    <name evidence="14" type="ORF">MELIAE_LOCUS729</name>
</gene>
<dbReference type="InterPro" id="IPR026122">
    <property type="entry name" value="MOV-10/SDE3_DEXXQ/H-box"/>
</dbReference>
<comment type="catalytic activity">
    <reaction evidence="12">
        <text>ATP + H2O = ADP + phosphate + H(+)</text>
        <dbReference type="Rhea" id="RHEA:13065"/>
        <dbReference type="ChEBI" id="CHEBI:15377"/>
        <dbReference type="ChEBI" id="CHEBI:15378"/>
        <dbReference type="ChEBI" id="CHEBI:30616"/>
        <dbReference type="ChEBI" id="CHEBI:43474"/>
        <dbReference type="ChEBI" id="CHEBI:456216"/>
        <dbReference type="EC" id="3.6.4.12"/>
    </reaction>
    <physiologicalReaction direction="left-to-right" evidence="12">
        <dbReference type="Rhea" id="RHEA:13066"/>
    </physiologicalReaction>
</comment>
<dbReference type="FunFam" id="3.40.50.300:FF:000608">
    <property type="entry name" value="Mov10 RISC complex RNA helicase"/>
    <property type="match status" value="1"/>
</dbReference>
<comment type="similarity">
    <text evidence="2">Belongs to the DNA2/NAM7 helicase family. SDE3 subfamily.</text>
</comment>
<organism evidence="14 15">
    <name type="scientific">Brassicogethes aeneus</name>
    <name type="common">Rape pollen beetle</name>
    <name type="synonym">Meligethes aeneus</name>
    <dbReference type="NCBI Taxonomy" id="1431903"/>
    <lineage>
        <taxon>Eukaryota</taxon>
        <taxon>Metazoa</taxon>
        <taxon>Ecdysozoa</taxon>
        <taxon>Arthropoda</taxon>
        <taxon>Hexapoda</taxon>
        <taxon>Insecta</taxon>
        <taxon>Pterygota</taxon>
        <taxon>Neoptera</taxon>
        <taxon>Endopterygota</taxon>
        <taxon>Coleoptera</taxon>
        <taxon>Polyphaga</taxon>
        <taxon>Cucujiformia</taxon>
        <taxon>Nitidulidae</taxon>
        <taxon>Meligethinae</taxon>
        <taxon>Brassicogethes</taxon>
    </lineage>
</organism>
<evidence type="ECO:0000256" key="4">
    <source>
        <dbReference type="ARBA" id="ARBA00022490"/>
    </source>
</evidence>
<evidence type="ECO:0000256" key="11">
    <source>
        <dbReference type="ARBA" id="ARBA00047984"/>
    </source>
</evidence>
<evidence type="ECO:0000256" key="9">
    <source>
        <dbReference type="ARBA" id="ARBA00022884"/>
    </source>
</evidence>
<name>A0A9P0FBZ1_BRAAE</name>
<evidence type="ECO:0000256" key="10">
    <source>
        <dbReference type="ARBA" id="ARBA00023158"/>
    </source>
</evidence>
<evidence type="ECO:0000313" key="15">
    <source>
        <dbReference type="Proteomes" id="UP001154078"/>
    </source>
</evidence>
<dbReference type="CDD" id="cd18038">
    <property type="entry name" value="DEXXQc_Helz-like"/>
    <property type="match status" value="1"/>
</dbReference>
<dbReference type="PROSITE" id="PS00028">
    <property type="entry name" value="ZINC_FINGER_C2H2_1"/>
    <property type="match status" value="1"/>
</dbReference>
<dbReference type="InterPro" id="IPR047187">
    <property type="entry name" value="SF1_C_Upf1"/>
</dbReference>
<evidence type="ECO:0000256" key="7">
    <source>
        <dbReference type="ARBA" id="ARBA00022806"/>
    </source>
</evidence>
<keyword evidence="6" id="KW-0378">Hydrolase</keyword>
<dbReference type="GO" id="GO:0036464">
    <property type="term" value="C:cytoplasmic ribonucleoprotein granule"/>
    <property type="evidence" value="ECO:0007669"/>
    <property type="project" value="UniProtKB-SubCell"/>
</dbReference>
<dbReference type="GO" id="GO:0032574">
    <property type="term" value="F:5'-3' RNA helicase activity"/>
    <property type="evidence" value="ECO:0007669"/>
    <property type="project" value="InterPro"/>
</dbReference>
<keyword evidence="10" id="KW-0943">RNA-mediated gene silencing</keyword>
<sequence length="981" mass="113299">MDLETFALLLIEKNEIIHYKSNKENVRNIYLNLFRERNQKISFWEHLMEMWSFWYIDRFTKTIIHFNKNWIDYLNCKAHEIIVEDQISEKKYITDKSCKLCATEFSSKFKYLSHKEDLSHRIRMQYVTNRSSLRQSNKLRAEIQKNKSTVGVIKGELNQNIDVQLKIENISNTNILLIDVFKVNNNLTEIEVCRNYLNLPCNLEKHKHILVPLKGFFTNSMDIQMPFIIVAKNKAQITQELLVFDVPIEITSEYSNLAKDEGYDSMIMDKPSPPTTPVKYNLRERIVPGVALVRTANNKYKQTVTLLQYEIPQSIVQVLRQVLRVCPDFHRRSYVNEFLQRAIAKDFFYISPRIQEQSYCETLHTLLYLEEAQMKVDIKEYNNMSTLTHLHGTFYLLEVAGLAEARPSLLIGDSVYLKESPGSSTKYQGVVHKVLETAVELGIDSRFGRIHFNNTKFFVEFGFNRRPLKVTHQAVDLIKKHNIASYFFPETSTIEIRNTSSLVYFNKNLNQEQKLAVQNILNVKDVPYLLFGPPGTGKTYTLVEAILQVHKTNNNSKILVCTPSNASANEITSRLAKYLPQSSLFRLLGSIYGHDKQNTFKNTNVNKNGEFFMPSTKELLKYRILLTTVVTAARLLNGGIPDGHFTYVFIDESGYATETETLIPVAGFLSSVRRRSKITGQLVLAGDPKQLGPRIHSNFVKFCGLGISMLERLMTTCNLYARADYKGTYNSKYVTKLIRNYRSHPEILKVSNELFYDGDLIAMGNEYIEVFSKWNNLGKRDFPLLFHDVEGEDKKDKDSPSYYNIQEVEVVMDYLSKILNQMIGGVKIKQEHLGIISPYRKQVLKLKQACNRKSWSNILIGSVEQFQGKEKMIIIISTVRSKSSKNLQNFDQKFHLGFLRNPKRFNVAITRAKALLVVVGNSRVLEQDVNWKKLLDHCMKNKSVIGHIKPSAAYTLNPDDIYRLNINDVDVEDVEFPFDNI</sequence>
<protein>
    <recommendedName>
        <fullName evidence="3">RNA helicase</fullName>
        <ecNumber evidence="3">3.6.4.13</ecNumber>
    </recommendedName>
</protein>
<dbReference type="PANTHER" id="PTHR45418">
    <property type="entry name" value="CANCER/TESTIS ANTIGEN 55"/>
    <property type="match status" value="1"/>
</dbReference>
<keyword evidence="4" id="KW-0963">Cytoplasm</keyword>